<organism evidence="2 3">
    <name type="scientific">Papaver atlanticum</name>
    <dbReference type="NCBI Taxonomy" id="357466"/>
    <lineage>
        <taxon>Eukaryota</taxon>
        <taxon>Viridiplantae</taxon>
        <taxon>Streptophyta</taxon>
        <taxon>Embryophyta</taxon>
        <taxon>Tracheophyta</taxon>
        <taxon>Spermatophyta</taxon>
        <taxon>Magnoliopsida</taxon>
        <taxon>Ranunculales</taxon>
        <taxon>Papaveraceae</taxon>
        <taxon>Papaveroideae</taxon>
        <taxon>Papaver</taxon>
    </lineage>
</organism>
<proteinExistence type="predicted"/>
<name>A0AAD4SUD3_9MAGN</name>
<reference evidence="2" key="1">
    <citation type="submission" date="2022-04" db="EMBL/GenBank/DDBJ databases">
        <title>A functionally conserved STORR gene fusion in Papaver species that diverged 16.8 million years ago.</title>
        <authorList>
            <person name="Catania T."/>
        </authorList>
    </citation>
    <scope>NUCLEOTIDE SEQUENCE</scope>
    <source>
        <strain evidence="2">S-188037</strain>
    </source>
</reference>
<comment type="caution">
    <text evidence="2">The sequence shown here is derived from an EMBL/GenBank/DDBJ whole genome shotgun (WGS) entry which is preliminary data.</text>
</comment>
<dbReference type="AlphaFoldDB" id="A0AAD4SUD3"/>
<dbReference type="Proteomes" id="UP001202328">
    <property type="component" value="Unassembled WGS sequence"/>
</dbReference>
<protein>
    <submittedName>
        <fullName evidence="2">Uncharacterized protein</fullName>
    </submittedName>
</protein>
<evidence type="ECO:0000313" key="2">
    <source>
        <dbReference type="EMBL" id="KAI3919807.1"/>
    </source>
</evidence>
<accession>A0AAD4SUD3</accession>
<keyword evidence="3" id="KW-1185">Reference proteome</keyword>
<evidence type="ECO:0000313" key="3">
    <source>
        <dbReference type="Proteomes" id="UP001202328"/>
    </source>
</evidence>
<evidence type="ECO:0000256" key="1">
    <source>
        <dbReference type="SAM" id="MobiDB-lite"/>
    </source>
</evidence>
<gene>
    <name evidence="2" type="ORF">MKW98_001063</name>
</gene>
<sequence length="71" mass="7689">MQFFGGSAVSPSPPIPSGDGNRVVKVKDDKDEFPTYVAMLTAQDDATRCKVFVLVVYFGSLDDSYLNIGPN</sequence>
<dbReference type="EMBL" id="JAJJMB010008870">
    <property type="protein sequence ID" value="KAI3919807.1"/>
    <property type="molecule type" value="Genomic_DNA"/>
</dbReference>
<feature type="region of interest" description="Disordered" evidence="1">
    <location>
        <begin position="1"/>
        <end position="22"/>
    </location>
</feature>